<accession>A0A1X7J366</accession>
<dbReference type="STRING" id="1028.SAMN05661096_01221"/>
<name>A0A1X7J366_9BACT</name>
<dbReference type="OrthoDB" id="850851at2"/>
<evidence type="ECO:0000313" key="2">
    <source>
        <dbReference type="EMBL" id="SMG21704.1"/>
    </source>
</evidence>
<protein>
    <recommendedName>
        <fullName evidence="4">GyrI-like small molecule binding domain-containing protein</fullName>
    </recommendedName>
</protein>
<evidence type="ECO:0000313" key="3">
    <source>
        <dbReference type="Proteomes" id="UP000193804"/>
    </source>
</evidence>
<dbReference type="EMBL" id="FXAW01000002">
    <property type="protein sequence ID" value="SMG21704.1"/>
    <property type="molecule type" value="Genomic_DNA"/>
</dbReference>
<keyword evidence="1" id="KW-0472">Membrane</keyword>
<feature type="transmembrane region" description="Helical" evidence="1">
    <location>
        <begin position="6"/>
        <end position="25"/>
    </location>
</feature>
<proteinExistence type="predicted"/>
<dbReference type="AlphaFoldDB" id="A0A1X7J366"/>
<dbReference type="RefSeq" id="WP_085516188.1">
    <property type="nucleotide sequence ID" value="NZ_FXAW01000002.1"/>
</dbReference>
<keyword evidence="1" id="KW-0812">Transmembrane</keyword>
<dbReference type="Proteomes" id="UP000193804">
    <property type="component" value="Unassembled WGS sequence"/>
</dbReference>
<reference evidence="3" key="1">
    <citation type="submission" date="2017-04" db="EMBL/GenBank/DDBJ databases">
        <authorList>
            <person name="Varghese N."/>
            <person name="Submissions S."/>
        </authorList>
    </citation>
    <scope>NUCLEOTIDE SEQUENCE [LARGE SCALE GENOMIC DNA]</scope>
    <source>
        <strain evidence="3">DSM 4125</strain>
    </source>
</reference>
<gene>
    <name evidence="2" type="ORF">SAMN05661096_01221</name>
</gene>
<evidence type="ECO:0008006" key="4">
    <source>
        <dbReference type="Google" id="ProtNLM"/>
    </source>
</evidence>
<organism evidence="2 3">
    <name type="scientific">Marivirga sericea</name>
    <dbReference type="NCBI Taxonomy" id="1028"/>
    <lineage>
        <taxon>Bacteria</taxon>
        <taxon>Pseudomonadati</taxon>
        <taxon>Bacteroidota</taxon>
        <taxon>Cytophagia</taxon>
        <taxon>Cytophagales</taxon>
        <taxon>Marivirgaceae</taxon>
        <taxon>Marivirga</taxon>
    </lineage>
</organism>
<keyword evidence="1" id="KW-1133">Transmembrane helix</keyword>
<evidence type="ECO:0000256" key="1">
    <source>
        <dbReference type="SAM" id="Phobius"/>
    </source>
</evidence>
<keyword evidence="3" id="KW-1185">Reference proteome</keyword>
<sequence length="174" mass="19258">MKKALLILIPIIVLSLIIYAILGGFKSIEKSVEMNPLIHIAGTNYLGKVGSDSLQTLFMQSKDLVESEETASSIAIVYYGEAHQKTGAVQNFIGVIVGDEPIHQMPKNWEIKTFKRSSSIRGCIEANVLAMPTPEDMLEELKLYAENQNITTDSIFIELYPGPNQLCVELLGMQ</sequence>